<dbReference type="PIRSF" id="PIRSF016487">
    <property type="entry name" value="CYTH_UCP016487"/>
    <property type="match status" value="1"/>
</dbReference>
<dbReference type="AlphaFoldDB" id="A0A923KVJ4"/>
<dbReference type="RefSeq" id="WP_186880997.1">
    <property type="nucleotide sequence ID" value="NZ_JACOGG010000007.1"/>
</dbReference>
<accession>A0A923KVJ4</accession>
<dbReference type="CDD" id="cd07891">
    <property type="entry name" value="CYTH-like_CthTTM-like_1"/>
    <property type="match status" value="1"/>
</dbReference>
<sequence>MGVEIERKFLVVDDSWRAGTTGSLLCQGYISTDPERIVRVRIEGGAACLTIKSKSTGISCGEWEYAIPLQDARALLDEVCQRPLIEKQRYRIARDGVVWEVDEFFGDNAGLVVAEVELNAEDQIFVRPSWLGEEVSHDRRYANASLIKNPYKNW</sequence>
<dbReference type="PROSITE" id="PS51707">
    <property type="entry name" value="CYTH"/>
    <property type="match status" value="1"/>
</dbReference>
<dbReference type="Gene3D" id="2.40.320.10">
    <property type="entry name" value="Hypothetical Protein Pfu-838710-001"/>
    <property type="match status" value="1"/>
</dbReference>
<dbReference type="InterPro" id="IPR033469">
    <property type="entry name" value="CYTH-like_dom_sf"/>
</dbReference>
<organism evidence="3 4">
    <name type="scientific">Undibacterium rugosum</name>
    <dbReference type="NCBI Taxonomy" id="2762291"/>
    <lineage>
        <taxon>Bacteria</taxon>
        <taxon>Pseudomonadati</taxon>
        <taxon>Pseudomonadota</taxon>
        <taxon>Betaproteobacteria</taxon>
        <taxon>Burkholderiales</taxon>
        <taxon>Oxalobacteraceae</taxon>
        <taxon>Undibacterium</taxon>
    </lineage>
</organism>
<evidence type="ECO:0000313" key="4">
    <source>
        <dbReference type="Proteomes" id="UP000612361"/>
    </source>
</evidence>
<dbReference type="InterPro" id="IPR012042">
    <property type="entry name" value="NeuTTM/CthTTM-like"/>
</dbReference>
<dbReference type="SMART" id="SM01118">
    <property type="entry name" value="CYTH"/>
    <property type="match status" value="1"/>
</dbReference>
<keyword evidence="4" id="KW-1185">Reference proteome</keyword>
<dbReference type="PANTHER" id="PTHR40114:SF1">
    <property type="entry name" value="SLR0698 PROTEIN"/>
    <property type="match status" value="1"/>
</dbReference>
<name>A0A923KVJ4_9BURK</name>
<dbReference type="InterPro" id="IPR023577">
    <property type="entry name" value="CYTH_domain"/>
</dbReference>
<proteinExistence type="predicted"/>
<dbReference type="EMBL" id="JACOGG010000007">
    <property type="protein sequence ID" value="MBC3935422.1"/>
    <property type="molecule type" value="Genomic_DNA"/>
</dbReference>
<dbReference type="PANTHER" id="PTHR40114">
    <property type="entry name" value="SLR0698 PROTEIN"/>
    <property type="match status" value="1"/>
</dbReference>
<evidence type="ECO:0000259" key="2">
    <source>
        <dbReference type="PROSITE" id="PS51707"/>
    </source>
</evidence>
<evidence type="ECO:0000313" key="3">
    <source>
        <dbReference type="EMBL" id="MBC3935422.1"/>
    </source>
</evidence>
<evidence type="ECO:0000256" key="1">
    <source>
        <dbReference type="PIRSR" id="PIRSR016487-1"/>
    </source>
</evidence>
<protein>
    <submittedName>
        <fullName evidence="3">CYTH domain-containing protein</fullName>
    </submittedName>
</protein>
<dbReference type="SUPFAM" id="SSF55154">
    <property type="entry name" value="CYTH-like phosphatases"/>
    <property type="match status" value="1"/>
</dbReference>
<dbReference type="Pfam" id="PF01928">
    <property type="entry name" value="CYTH"/>
    <property type="match status" value="1"/>
</dbReference>
<feature type="active site" description="Proton acceptor" evidence="1">
    <location>
        <position position="29"/>
    </location>
</feature>
<comment type="caution">
    <text evidence="3">The sequence shown here is derived from an EMBL/GenBank/DDBJ whole genome shotgun (WGS) entry which is preliminary data.</text>
</comment>
<reference evidence="3" key="1">
    <citation type="submission" date="2020-08" db="EMBL/GenBank/DDBJ databases">
        <title>Novel species isolated from subtropical streams in China.</title>
        <authorList>
            <person name="Lu H."/>
        </authorList>
    </citation>
    <scope>NUCLEOTIDE SEQUENCE</scope>
    <source>
        <strain evidence="3">CY7W</strain>
    </source>
</reference>
<feature type="domain" description="CYTH" evidence="2">
    <location>
        <begin position="2"/>
        <end position="147"/>
    </location>
</feature>
<gene>
    <name evidence="3" type="ORF">H8K47_08615</name>
</gene>
<dbReference type="Proteomes" id="UP000612361">
    <property type="component" value="Unassembled WGS sequence"/>
</dbReference>